<organism evidence="1 2">
    <name type="scientific">Algoriphagus antarcticus</name>
    <dbReference type="NCBI Taxonomy" id="238540"/>
    <lineage>
        <taxon>Bacteria</taxon>
        <taxon>Pseudomonadati</taxon>
        <taxon>Bacteroidota</taxon>
        <taxon>Cytophagia</taxon>
        <taxon>Cytophagales</taxon>
        <taxon>Cyclobacteriaceae</taxon>
        <taxon>Algoriphagus</taxon>
    </lineage>
</organism>
<gene>
    <name evidence="1" type="ORF">C8N25_1277</name>
</gene>
<proteinExistence type="predicted"/>
<keyword evidence="2" id="KW-1185">Reference proteome</keyword>
<dbReference type="EMBL" id="QUNF01000027">
    <property type="protein sequence ID" value="REG81359.1"/>
    <property type="molecule type" value="Genomic_DNA"/>
</dbReference>
<evidence type="ECO:0000313" key="1">
    <source>
        <dbReference type="EMBL" id="REG81359.1"/>
    </source>
</evidence>
<name>A0A3E0DFJ8_9BACT</name>
<dbReference type="Proteomes" id="UP000256405">
    <property type="component" value="Unassembled WGS sequence"/>
</dbReference>
<dbReference type="RefSeq" id="WP_086542917.1">
    <property type="nucleotide sequence ID" value="NZ_MSSW01000057.1"/>
</dbReference>
<evidence type="ECO:0000313" key="2">
    <source>
        <dbReference type="Proteomes" id="UP000256405"/>
    </source>
</evidence>
<protein>
    <submittedName>
        <fullName evidence="1">Uncharacterized protein</fullName>
    </submittedName>
</protein>
<comment type="caution">
    <text evidence="1">The sequence shown here is derived from an EMBL/GenBank/DDBJ whole genome shotgun (WGS) entry which is preliminary data.</text>
</comment>
<reference evidence="1 2" key="1">
    <citation type="submission" date="2018-08" db="EMBL/GenBank/DDBJ databases">
        <title>Genomic Encyclopedia of Archaeal and Bacterial Type Strains, Phase II (KMG-II): from individual species to whole genera.</title>
        <authorList>
            <person name="Goeker M."/>
        </authorList>
    </citation>
    <scope>NUCLEOTIDE SEQUENCE [LARGE SCALE GENOMIC DNA]</scope>
    <source>
        <strain evidence="1 2">DSM 15986</strain>
    </source>
</reference>
<accession>A0A3E0DFJ8</accession>
<dbReference type="AlphaFoldDB" id="A0A3E0DFJ8"/>
<sequence length="74" mass="8037">MSVRFVARSGKKLNLDSKSDQIPPFSKGVRGILGSKSVLNIATCRITDTHFLFGGLSQTRIFVDALGEGSYSLF</sequence>